<evidence type="ECO:0008006" key="3">
    <source>
        <dbReference type="Google" id="ProtNLM"/>
    </source>
</evidence>
<dbReference type="AlphaFoldDB" id="A0A6A5YEX2"/>
<protein>
    <recommendedName>
        <fullName evidence="3">Tc1-like transposase DDE domain-containing protein</fullName>
    </recommendedName>
</protein>
<sequence>GRCLLHVIERDLNVKKNSYLVASYIKVLETNLETAYQPSILFMQDNAPIYKAYAVRD</sequence>
<feature type="non-terminal residue" evidence="1">
    <location>
        <position position="1"/>
    </location>
</feature>
<proteinExistence type="predicted"/>
<evidence type="ECO:0000313" key="2">
    <source>
        <dbReference type="Proteomes" id="UP000799776"/>
    </source>
</evidence>
<reference evidence="1" key="1">
    <citation type="journal article" date="2020" name="Stud. Mycol.">
        <title>101 Dothideomycetes genomes: a test case for predicting lifestyles and emergence of pathogens.</title>
        <authorList>
            <person name="Haridas S."/>
            <person name="Albert R."/>
            <person name="Binder M."/>
            <person name="Bloem J."/>
            <person name="Labutti K."/>
            <person name="Salamov A."/>
            <person name="Andreopoulos B."/>
            <person name="Baker S."/>
            <person name="Barry K."/>
            <person name="Bills G."/>
            <person name="Bluhm B."/>
            <person name="Cannon C."/>
            <person name="Castanera R."/>
            <person name="Culley D."/>
            <person name="Daum C."/>
            <person name="Ezra D."/>
            <person name="Gonzalez J."/>
            <person name="Henrissat B."/>
            <person name="Kuo A."/>
            <person name="Liang C."/>
            <person name="Lipzen A."/>
            <person name="Lutzoni F."/>
            <person name="Magnuson J."/>
            <person name="Mondo S."/>
            <person name="Nolan M."/>
            <person name="Ohm R."/>
            <person name="Pangilinan J."/>
            <person name="Park H.-J."/>
            <person name="Ramirez L."/>
            <person name="Alfaro M."/>
            <person name="Sun H."/>
            <person name="Tritt A."/>
            <person name="Yoshinaga Y."/>
            <person name="Zwiers L.-H."/>
            <person name="Turgeon B."/>
            <person name="Goodwin S."/>
            <person name="Spatafora J."/>
            <person name="Crous P."/>
            <person name="Grigoriev I."/>
        </authorList>
    </citation>
    <scope>NUCLEOTIDE SEQUENCE</scope>
    <source>
        <strain evidence="1">CBS 121410</strain>
    </source>
</reference>
<keyword evidence="2" id="KW-1185">Reference proteome</keyword>
<gene>
    <name evidence="1" type="ORF">K490DRAFT_37008</name>
</gene>
<dbReference type="Proteomes" id="UP000799776">
    <property type="component" value="Unassembled WGS sequence"/>
</dbReference>
<dbReference type="EMBL" id="ML978714">
    <property type="protein sequence ID" value="KAF2089480.1"/>
    <property type="molecule type" value="Genomic_DNA"/>
</dbReference>
<organism evidence="1 2">
    <name type="scientific">Saccharata proteae CBS 121410</name>
    <dbReference type="NCBI Taxonomy" id="1314787"/>
    <lineage>
        <taxon>Eukaryota</taxon>
        <taxon>Fungi</taxon>
        <taxon>Dikarya</taxon>
        <taxon>Ascomycota</taxon>
        <taxon>Pezizomycotina</taxon>
        <taxon>Dothideomycetes</taxon>
        <taxon>Dothideomycetes incertae sedis</taxon>
        <taxon>Botryosphaeriales</taxon>
        <taxon>Saccharataceae</taxon>
        <taxon>Saccharata</taxon>
    </lineage>
</organism>
<evidence type="ECO:0000313" key="1">
    <source>
        <dbReference type="EMBL" id="KAF2089480.1"/>
    </source>
</evidence>
<name>A0A6A5YEX2_9PEZI</name>
<accession>A0A6A5YEX2</accession>
<dbReference type="OrthoDB" id="4737581at2759"/>